<keyword evidence="2" id="KW-0812">Transmembrane</keyword>
<dbReference type="EMBL" id="JAIRBM010000034">
    <property type="protein sequence ID" value="MBZ6079364.1"/>
    <property type="molecule type" value="Genomic_DNA"/>
</dbReference>
<evidence type="ECO:0000256" key="6">
    <source>
        <dbReference type="ARBA" id="ARBA00023136"/>
    </source>
</evidence>
<dbReference type="PROSITE" id="PS00232">
    <property type="entry name" value="CADHERIN_1"/>
    <property type="match status" value="2"/>
</dbReference>
<evidence type="ECO:0000256" key="2">
    <source>
        <dbReference type="ARBA" id="ARBA00022692"/>
    </source>
</evidence>
<accession>A0ABS7VUW8</accession>
<feature type="domain" description="Cadherin" evidence="7">
    <location>
        <begin position="10"/>
        <end position="105"/>
    </location>
</feature>
<name>A0ABS7VUW8_9HYPH</name>
<dbReference type="PRINTS" id="PR00313">
    <property type="entry name" value="CABNDNGRPT"/>
</dbReference>
<keyword evidence="6" id="KW-0472">Membrane</keyword>
<dbReference type="PANTHER" id="PTHR24026">
    <property type="entry name" value="FAT ATYPICAL CADHERIN-RELATED"/>
    <property type="match status" value="1"/>
</dbReference>
<dbReference type="SMART" id="SM00112">
    <property type="entry name" value="CA"/>
    <property type="match status" value="4"/>
</dbReference>
<feature type="domain" description="Cadherin" evidence="7">
    <location>
        <begin position="533"/>
        <end position="619"/>
    </location>
</feature>
<comment type="subcellular location">
    <subcellularLocation>
        <location evidence="1">Membrane</location>
    </subcellularLocation>
</comment>
<evidence type="ECO:0000313" key="8">
    <source>
        <dbReference type="EMBL" id="MBZ6079364.1"/>
    </source>
</evidence>
<dbReference type="SUPFAM" id="SSF49313">
    <property type="entry name" value="Cadherin-like"/>
    <property type="match status" value="5"/>
</dbReference>
<dbReference type="PANTHER" id="PTHR24026:SF126">
    <property type="entry name" value="PROTOCADHERIN FAT 4"/>
    <property type="match status" value="1"/>
</dbReference>
<dbReference type="Pfam" id="PF00353">
    <property type="entry name" value="HemolysinCabind"/>
    <property type="match status" value="1"/>
</dbReference>
<feature type="domain" description="Cadherin" evidence="7">
    <location>
        <begin position="423"/>
        <end position="527"/>
    </location>
</feature>
<comment type="caution">
    <text evidence="8">The sequence shown here is derived from an EMBL/GenBank/DDBJ whole genome shotgun (WGS) entry which is preliminary data.</text>
</comment>
<keyword evidence="9" id="KW-1185">Reference proteome</keyword>
<organism evidence="8 9">
    <name type="scientific">Microvirga puerhi</name>
    <dbReference type="NCBI Taxonomy" id="2876078"/>
    <lineage>
        <taxon>Bacteria</taxon>
        <taxon>Pseudomonadati</taxon>
        <taxon>Pseudomonadota</taxon>
        <taxon>Alphaproteobacteria</taxon>
        <taxon>Hyphomicrobiales</taxon>
        <taxon>Methylobacteriaceae</taxon>
        <taxon>Microvirga</taxon>
    </lineage>
</organism>
<dbReference type="InterPro" id="IPR020894">
    <property type="entry name" value="Cadherin_CS"/>
</dbReference>
<dbReference type="InterPro" id="IPR002126">
    <property type="entry name" value="Cadherin-like_dom"/>
</dbReference>
<dbReference type="InterPro" id="IPR011049">
    <property type="entry name" value="Serralysin-like_metalloprot_C"/>
</dbReference>
<reference evidence="8 9" key="1">
    <citation type="submission" date="2021-09" db="EMBL/GenBank/DDBJ databases">
        <title>The complete genome sequence of a new microorganism.</title>
        <authorList>
            <person name="Zi Z."/>
        </authorList>
    </citation>
    <scope>NUCLEOTIDE SEQUENCE [LARGE SCALE GENOMIC DNA]</scope>
    <source>
        <strain evidence="8 9">WGZ8</strain>
    </source>
</reference>
<dbReference type="InterPro" id="IPR015919">
    <property type="entry name" value="Cadherin-like_sf"/>
</dbReference>
<gene>
    <name evidence="8" type="ORF">K9B37_24215</name>
</gene>
<dbReference type="CDD" id="cd11304">
    <property type="entry name" value="Cadherin_repeat"/>
    <property type="match status" value="5"/>
</dbReference>
<feature type="domain" description="Cadherin" evidence="7">
    <location>
        <begin position="227"/>
        <end position="314"/>
    </location>
</feature>
<keyword evidence="5" id="KW-1133">Transmembrane helix</keyword>
<evidence type="ECO:0000256" key="4">
    <source>
        <dbReference type="ARBA" id="ARBA00022837"/>
    </source>
</evidence>
<protein>
    <submittedName>
        <fullName evidence="8">Cadherin domain-containing protein</fullName>
    </submittedName>
</protein>
<dbReference type="PROSITE" id="PS50268">
    <property type="entry name" value="CADHERIN_2"/>
    <property type="match status" value="5"/>
</dbReference>
<proteinExistence type="predicted"/>
<dbReference type="PRINTS" id="PR00205">
    <property type="entry name" value="CADHERIN"/>
</dbReference>
<dbReference type="Gene3D" id="2.150.10.10">
    <property type="entry name" value="Serralysin-like metalloprotease, C-terminal"/>
    <property type="match status" value="1"/>
</dbReference>
<evidence type="ECO:0000259" key="7">
    <source>
        <dbReference type="PROSITE" id="PS50268"/>
    </source>
</evidence>
<dbReference type="Proteomes" id="UP000704176">
    <property type="component" value="Unassembled WGS sequence"/>
</dbReference>
<dbReference type="InterPro" id="IPR018511">
    <property type="entry name" value="Hemolysin-typ_Ca-bd_CS"/>
</dbReference>
<dbReference type="InterPro" id="IPR001343">
    <property type="entry name" value="Hemolysn_Ca-bd"/>
</dbReference>
<keyword evidence="4" id="KW-0106">Calcium</keyword>
<evidence type="ECO:0000256" key="3">
    <source>
        <dbReference type="ARBA" id="ARBA00022737"/>
    </source>
</evidence>
<dbReference type="SUPFAM" id="SSF51120">
    <property type="entry name" value="beta-Roll"/>
    <property type="match status" value="1"/>
</dbReference>
<keyword evidence="3" id="KW-0677">Repeat</keyword>
<dbReference type="Pfam" id="PF00028">
    <property type="entry name" value="Cadherin"/>
    <property type="match status" value="1"/>
</dbReference>
<sequence>MTIVTIDHSSIDENVMWDGTTSVLIGTLSADDEQPYTYAFTDPAMDALFTIVGDKLFLKDGVSLDYETAQSFQLSLTLTDANNQDAGEASITISVNDVNDNAPTAVTLDNLTIASSAHAGDEVGTLGATDADTAAVNTFTYTIVDGNGDPTSDAMFDIVDGKVVALVDAPLARDETHDLHIQVSDGIHTFIQTFTISGSNVDPQDVVLKDAQGDAVTSISEATTGVVGTLSATDGDGDAVSFTIKDDDGTFEITQNATTGAYELKIKDPAKIDYETVANHTVSVTVIGNDGNGGAVEKTLTLALTDVNDNAPTAVTLDNLTIKANARMGDVVGALGATDADTVNTFTYKIVNDQGAEVTDALFDIVDGKLVAKTNAPLALDATHEIRIAVSDGVNTPHVQVFTITGTAVADNTDPHDVTLKNAAGTAVIALDENTAKGSLVGILGAVDGEGDAVSFTIKNSDGTFEIVQNATTHAYELKVKDAAKLDYETATDHKISVTVIADDGFGGTSEQTFNLAINDVNEAPSGVTLSGATVQEMAATGTVVGTLSTQDQDAGDTFTYSLLDDAGGRFAINGNKLVVKDGIKLDYEQVKSHQVKVKAQDKAGHSFEKILSVGVLDVAVEKTAGSAGNDVIKGGKSNDVLSGGAGNDVLWGGLGKDVLTGGAGKDVFVFDTTLNKKTNLDKIVDFSVKDDTLWLDNAVFKKLGKGSEAKPGKLNKAFFTIGDHAKDKNDYLIYDTKKGVLSYDADGSGKGKAVEITTLKKGLKMTYLDFMVI</sequence>
<evidence type="ECO:0000256" key="1">
    <source>
        <dbReference type="ARBA" id="ARBA00004370"/>
    </source>
</evidence>
<evidence type="ECO:0000256" key="5">
    <source>
        <dbReference type="ARBA" id="ARBA00022989"/>
    </source>
</evidence>
<feature type="domain" description="Cadherin" evidence="7">
    <location>
        <begin position="105"/>
        <end position="185"/>
    </location>
</feature>
<evidence type="ECO:0000313" key="9">
    <source>
        <dbReference type="Proteomes" id="UP000704176"/>
    </source>
</evidence>
<dbReference type="Gene3D" id="2.60.40.60">
    <property type="entry name" value="Cadherins"/>
    <property type="match status" value="5"/>
</dbReference>
<dbReference type="PROSITE" id="PS00330">
    <property type="entry name" value="HEMOLYSIN_CALCIUM"/>
    <property type="match status" value="2"/>
</dbReference>
<dbReference type="RefSeq" id="WP_224316380.1">
    <property type="nucleotide sequence ID" value="NZ_JAIRBM010000034.1"/>
</dbReference>